<dbReference type="SUPFAM" id="SSF49354">
    <property type="entry name" value="PapD-like"/>
    <property type="match status" value="1"/>
</dbReference>
<feature type="compositionally biased region" description="Polar residues" evidence="1">
    <location>
        <begin position="446"/>
        <end position="459"/>
    </location>
</feature>
<dbReference type="CDD" id="cd00170">
    <property type="entry name" value="SEC14"/>
    <property type="match status" value="1"/>
</dbReference>
<dbReference type="PROSITE" id="PS50191">
    <property type="entry name" value="CRAL_TRIO"/>
    <property type="match status" value="1"/>
</dbReference>
<evidence type="ECO:0008006" key="6">
    <source>
        <dbReference type="Google" id="ProtNLM"/>
    </source>
</evidence>
<dbReference type="InterPro" id="IPR008962">
    <property type="entry name" value="PapD-like_sf"/>
</dbReference>
<dbReference type="InterPro" id="IPR013783">
    <property type="entry name" value="Ig-like_fold"/>
</dbReference>
<dbReference type="AlphaFoldDB" id="A0AAD5KU50"/>
<organism evidence="4 5">
    <name type="scientific">Daphnia sinensis</name>
    <dbReference type="NCBI Taxonomy" id="1820382"/>
    <lineage>
        <taxon>Eukaryota</taxon>
        <taxon>Metazoa</taxon>
        <taxon>Ecdysozoa</taxon>
        <taxon>Arthropoda</taxon>
        <taxon>Crustacea</taxon>
        <taxon>Branchiopoda</taxon>
        <taxon>Diplostraca</taxon>
        <taxon>Cladocera</taxon>
        <taxon>Anomopoda</taxon>
        <taxon>Daphniidae</taxon>
        <taxon>Daphnia</taxon>
        <taxon>Daphnia similis group</taxon>
    </lineage>
</organism>
<feature type="compositionally biased region" description="Low complexity" evidence="1">
    <location>
        <begin position="269"/>
        <end position="280"/>
    </location>
</feature>
<dbReference type="InterPro" id="IPR001251">
    <property type="entry name" value="CRAL-TRIO_dom"/>
</dbReference>
<dbReference type="InterPro" id="IPR036273">
    <property type="entry name" value="CRAL/TRIO_N_dom_sf"/>
</dbReference>
<protein>
    <recommendedName>
        <fullName evidence="6">Motile sperm domain-containing protein 2</fullName>
    </recommendedName>
</protein>
<dbReference type="GO" id="GO:0140284">
    <property type="term" value="C:endoplasmic reticulum-endosome membrane contact site"/>
    <property type="evidence" value="ECO:0007669"/>
    <property type="project" value="TreeGrafter"/>
</dbReference>
<reference evidence="4 5" key="1">
    <citation type="submission" date="2022-05" db="EMBL/GenBank/DDBJ databases">
        <title>A multi-omics perspective on studying reproductive biology in Daphnia sinensis.</title>
        <authorList>
            <person name="Jia J."/>
        </authorList>
    </citation>
    <scope>NUCLEOTIDE SEQUENCE [LARGE SCALE GENOMIC DNA]</scope>
    <source>
        <strain evidence="4 5">WSL</strain>
    </source>
</reference>
<comment type="caution">
    <text evidence="4">The sequence shown here is derived from an EMBL/GenBank/DDBJ whole genome shotgun (WGS) entry which is preliminary data.</text>
</comment>
<dbReference type="InterPro" id="IPR036865">
    <property type="entry name" value="CRAL-TRIO_dom_sf"/>
</dbReference>
<dbReference type="SUPFAM" id="SSF46938">
    <property type="entry name" value="CRAL/TRIO N-terminal domain"/>
    <property type="match status" value="1"/>
</dbReference>
<name>A0AAD5KU50_9CRUS</name>
<dbReference type="SMART" id="SM00516">
    <property type="entry name" value="SEC14"/>
    <property type="match status" value="1"/>
</dbReference>
<gene>
    <name evidence="4" type="ORF">GHT06_011579</name>
</gene>
<dbReference type="Gene3D" id="3.40.525.10">
    <property type="entry name" value="CRAL-TRIO lipid binding domain"/>
    <property type="match status" value="1"/>
</dbReference>
<dbReference type="Pfam" id="PF00650">
    <property type="entry name" value="CRAL_TRIO"/>
    <property type="match status" value="1"/>
</dbReference>
<feature type="region of interest" description="Disordered" evidence="1">
    <location>
        <begin position="266"/>
        <end position="285"/>
    </location>
</feature>
<proteinExistence type="predicted"/>
<evidence type="ECO:0000259" key="3">
    <source>
        <dbReference type="PROSITE" id="PS50202"/>
    </source>
</evidence>
<dbReference type="GO" id="GO:0012505">
    <property type="term" value="C:endomembrane system"/>
    <property type="evidence" value="ECO:0007669"/>
    <property type="project" value="TreeGrafter"/>
</dbReference>
<evidence type="ECO:0000256" key="1">
    <source>
        <dbReference type="SAM" id="MobiDB-lite"/>
    </source>
</evidence>
<feature type="domain" description="CRAL-TRIO" evidence="2">
    <location>
        <begin position="91"/>
        <end position="237"/>
    </location>
</feature>
<accession>A0AAD5KU50</accession>
<feature type="domain" description="MSP" evidence="3">
    <location>
        <begin position="291"/>
        <end position="408"/>
    </location>
</feature>
<dbReference type="PROSITE" id="PS50202">
    <property type="entry name" value="MSP"/>
    <property type="match status" value="1"/>
</dbReference>
<sequence length="506" mass="57587">MEPSEEDILEVRQRAIEKIESPDQDLQSIAHPKDLERLKNDKDWVRRFLLHHDLDKEKAINMILGTLKWRQKFGANDISHSNINQQIVCAGGMFPQCRDKDGKPLFIVKVKSSVKGTYKSEEIHKVLVYWFDRLEKQEKGGKISVFFEMTGAGLSNMDMEFVQYLIMLFRDYYPYFLNYIIIFEMSWILNAAWKVIKSWMPAKSVNMVKFVGRSDLKDFVPVTEQLAEWGGPVNYHFVFEPEFLPASGPVNLNGQFDDSRKKVHFAEGTTSNETTSTDSSESVKKPVPGQYLQLAPAEEIVFRREDGETTGTLVMNNTANCNVAYKIKTTSPDKYRVRPSAGIICTGGSLNVTVHIQSGYSASQLVRDKFLVMACTVITFYNTIQQHRLRCSVAPSDAKDDEFAGNVSGLNNAATAKLLQDIAPQLNKILDEQENLRKQPGKATSDPHTIRTNTQHSTYISHSRYQKERPCIYICHKRSLEMCIQTTKVLKTSETERKRGDSKVLG</sequence>
<feature type="region of interest" description="Disordered" evidence="1">
    <location>
        <begin position="436"/>
        <end position="459"/>
    </location>
</feature>
<dbReference type="Proteomes" id="UP000820818">
    <property type="component" value="Linkage Group LG3"/>
</dbReference>
<dbReference type="PANTHER" id="PTHR46384:SF1">
    <property type="entry name" value="MOTILE SPERM DOMAIN-CONTAINING PROTEIN 2"/>
    <property type="match status" value="1"/>
</dbReference>
<dbReference type="SUPFAM" id="SSF52087">
    <property type="entry name" value="CRAL/TRIO domain"/>
    <property type="match status" value="1"/>
</dbReference>
<keyword evidence="5" id="KW-1185">Reference proteome</keyword>
<dbReference type="InterPro" id="IPR053012">
    <property type="entry name" value="ER-organelle_contact"/>
</dbReference>
<dbReference type="EMBL" id="WJBH02000003">
    <property type="protein sequence ID" value="KAI9560629.1"/>
    <property type="molecule type" value="Genomic_DNA"/>
</dbReference>
<dbReference type="Gene3D" id="2.60.40.10">
    <property type="entry name" value="Immunoglobulins"/>
    <property type="match status" value="1"/>
</dbReference>
<evidence type="ECO:0000313" key="5">
    <source>
        <dbReference type="Proteomes" id="UP000820818"/>
    </source>
</evidence>
<dbReference type="PANTHER" id="PTHR46384">
    <property type="entry name" value="MOTILE SPERM DOMAIN-CONTAINING PROTEIN 2"/>
    <property type="match status" value="1"/>
</dbReference>
<dbReference type="Pfam" id="PF00635">
    <property type="entry name" value="Motile_Sperm"/>
    <property type="match status" value="1"/>
</dbReference>
<dbReference type="InterPro" id="IPR000535">
    <property type="entry name" value="MSP_dom"/>
</dbReference>
<evidence type="ECO:0000313" key="4">
    <source>
        <dbReference type="EMBL" id="KAI9560629.1"/>
    </source>
</evidence>
<evidence type="ECO:0000259" key="2">
    <source>
        <dbReference type="PROSITE" id="PS50191"/>
    </source>
</evidence>